<dbReference type="PANTHER" id="PTHR33442:SF5">
    <property type="entry name" value="BIFUNCTIONAL TRANS-3-HYDROXY-L-PROLINE DEHYDRATASE_2-EPIMERASE"/>
    <property type="match status" value="1"/>
</dbReference>
<evidence type="ECO:0000256" key="1">
    <source>
        <dbReference type="ARBA" id="ARBA00007529"/>
    </source>
</evidence>
<proteinExistence type="inferred from homology"/>
<dbReference type="PANTHER" id="PTHR33442">
    <property type="entry name" value="TRANS-3-HYDROXY-L-PROLINE DEHYDRATASE"/>
    <property type="match status" value="1"/>
</dbReference>
<sequence length="365" mass="39271">MLSKPEPPISIVCVHAEGEIGDVIISGIPDPLHCNTMYEKLVHFQTKADTYRQLLMQEPRGRVSQCMNLLLTPCDPQADAGFLTLESDEYATMSGSNTICVTTVLLETGRIEMKEPETRVTLDTAAGLVRVRARCSGGKCTSVEFDNVPSFVYELDLPVDVPGLGRITVDVAWGGMHYAVVSAASASLSISHKHGADLIRVGEAIRKSVQAVYEPVHPLNTGIRGVSTMQFTEPLAIVAAPGDGADNEAPRKIKTARNTVVVSPGRLDRSPCGTGTSARMAVLHARGQLAVGEQFTHKSIIGTQFQCSIIGTTKVGKYDAILPRVRGRAWITGYRQVVVDEEDPFPLGFRVGDVWGPDCGTAVAE</sequence>
<keyword evidence="4" id="KW-1185">Reference proteome</keyword>
<evidence type="ECO:0000256" key="2">
    <source>
        <dbReference type="PIRSR" id="PIRSR029792-1"/>
    </source>
</evidence>
<dbReference type="Gene3D" id="3.10.310.10">
    <property type="entry name" value="Diaminopimelate Epimerase, Chain A, domain 1"/>
    <property type="match status" value="2"/>
</dbReference>
<protein>
    <recommendedName>
        <fullName evidence="5">Proline racemase</fullName>
    </recommendedName>
</protein>
<gene>
    <name evidence="3" type="ORF">yc1106_05824</name>
</gene>
<feature type="active site" description="Proton acceptor" evidence="2">
    <location>
        <position position="94"/>
    </location>
</feature>
<dbReference type="SFLD" id="SFLDS00028">
    <property type="entry name" value="Proline_Racemase"/>
    <property type="match status" value="1"/>
</dbReference>
<dbReference type="AlphaFoldDB" id="A0A9Q9DU16"/>
<name>A0A9Q9DU16_CURCL</name>
<evidence type="ECO:0000313" key="4">
    <source>
        <dbReference type="Proteomes" id="UP001056012"/>
    </source>
</evidence>
<dbReference type="FunFam" id="3.10.310.10:FF:000005">
    <property type="entry name" value="Proline racemase"/>
    <property type="match status" value="1"/>
</dbReference>
<dbReference type="InterPro" id="IPR008794">
    <property type="entry name" value="Pro_racemase_fam"/>
</dbReference>
<evidence type="ECO:0008006" key="5">
    <source>
        <dbReference type="Google" id="ProtNLM"/>
    </source>
</evidence>
<evidence type="ECO:0000313" key="3">
    <source>
        <dbReference type="EMBL" id="USP78550.1"/>
    </source>
</evidence>
<dbReference type="EMBL" id="CP089277">
    <property type="protein sequence ID" value="USP78550.1"/>
    <property type="molecule type" value="Genomic_DNA"/>
</dbReference>
<dbReference type="SUPFAM" id="SSF54506">
    <property type="entry name" value="Diaminopimelate epimerase-like"/>
    <property type="match status" value="1"/>
</dbReference>
<feature type="active site" description="Proton donor" evidence="2">
    <location>
        <position position="272"/>
    </location>
</feature>
<comment type="similarity">
    <text evidence="1">Belongs to the proline racemase family.</text>
</comment>
<dbReference type="GO" id="GO:0047580">
    <property type="term" value="F:4-hydroxyproline epimerase activity"/>
    <property type="evidence" value="ECO:0007669"/>
    <property type="project" value="TreeGrafter"/>
</dbReference>
<dbReference type="VEuPathDB" id="FungiDB:yc1106_05824"/>
<dbReference type="Proteomes" id="UP001056012">
    <property type="component" value="Chromosome 4"/>
</dbReference>
<dbReference type="PIRSF" id="PIRSF029792">
    <property type="entry name" value="Pro_racemase"/>
    <property type="match status" value="1"/>
</dbReference>
<reference evidence="3" key="1">
    <citation type="submission" date="2021-12" db="EMBL/GenBank/DDBJ databases">
        <title>Curvularia clavata genome.</title>
        <authorList>
            <person name="Cao Y."/>
        </authorList>
    </citation>
    <scope>NUCLEOTIDE SEQUENCE</scope>
    <source>
        <strain evidence="3">Yc1106</strain>
    </source>
</reference>
<accession>A0A9Q9DU16</accession>
<organism evidence="3 4">
    <name type="scientific">Curvularia clavata</name>
    <dbReference type="NCBI Taxonomy" id="95742"/>
    <lineage>
        <taxon>Eukaryota</taxon>
        <taxon>Fungi</taxon>
        <taxon>Dikarya</taxon>
        <taxon>Ascomycota</taxon>
        <taxon>Pezizomycotina</taxon>
        <taxon>Dothideomycetes</taxon>
        <taxon>Pleosporomycetidae</taxon>
        <taxon>Pleosporales</taxon>
        <taxon>Pleosporineae</taxon>
        <taxon>Pleosporaceae</taxon>
        <taxon>Curvularia</taxon>
    </lineage>
</organism>
<dbReference type="OrthoDB" id="6409228at2759"/>
<dbReference type="Pfam" id="PF05544">
    <property type="entry name" value="Pro_racemase"/>
    <property type="match status" value="1"/>
</dbReference>